<comment type="caution">
    <text evidence="2">The sequence shown here is derived from an EMBL/GenBank/DDBJ whole genome shotgun (WGS) entry which is preliminary data.</text>
</comment>
<protein>
    <submittedName>
        <fullName evidence="2">4152_t:CDS:1</fullName>
    </submittedName>
</protein>
<name>A0A9N9KIG5_9GLOM</name>
<sequence>MAQSIWMFIGCIVLFGIAGCDFLKFVTEQSSGIGVDIALIITGVIGLLYCLSVDTDEKGKRSLKRIRLTRREEEILYHLYGLKYNSKVLNKDTSENNNT</sequence>
<keyword evidence="1" id="KW-0812">Transmembrane</keyword>
<evidence type="ECO:0000313" key="3">
    <source>
        <dbReference type="Proteomes" id="UP000789759"/>
    </source>
</evidence>
<evidence type="ECO:0000313" key="2">
    <source>
        <dbReference type="EMBL" id="CAG8837660.1"/>
    </source>
</evidence>
<feature type="transmembrane region" description="Helical" evidence="1">
    <location>
        <begin position="5"/>
        <end position="26"/>
    </location>
</feature>
<reference evidence="2" key="1">
    <citation type="submission" date="2021-06" db="EMBL/GenBank/DDBJ databases">
        <authorList>
            <person name="Kallberg Y."/>
            <person name="Tangrot J."/>
            <person name="Rosling A."/>
        </authorList>
    </citation>
    <scope>NUCLEOTIDE SEQUENCE</scope>
    <source>
        <strain evidence="2">FL966</strain>
    </source>
</reference>
<proteinExistence type="predicted"/>
<keyword evidence="3" id="KW-1185">Reference proteome</keyword>
<gene>
    <name evidence="2" type="ORF">CPELLU_LOCUS21592</name>
</gene>
<dbReference type="Proteomes" id="UP000789759">
    <property type="component" value="Unassembled WGS sequence"/>
</dbReference>
<keyword evidence="1" id="KW-0472">Membrane</keyword>
<keyword evidence="1" id="KW-1133">Transmembrane helix</keyword>
<feature type="non-terminal residue" evidence="2">
    <location>
        <position position="99"/>
    </location>
</feature>
<dbReference type="EMBL" id="CAJVQA010082094">
    <property type="protein sequence ID" value="CAG8837660.1"/>
    <property type="molecule type" value="Genomic_DNA"/>
</dbReference>
<organism evidence="2 3">
    <name type="scientific">Cetraspora pellucida</name>
    <dbReference type="NCBI Taxonomy" id="1433469"/>
    <lineage>
        <taxon>Eukaryota</taxon>
        <taxon>Fungi</taxon>
        <taxon>Fungi incertae sedis</taxon>
        <taxon>Mucoromycota</taxon>
        <taxon>Glomeromycotina</taxon>
        <taxon>Glomeromycetes</taxon>
        <taxon>Diversisporales</taxon>
        <taxon>Gigasporaceae</taxon>
        <taxon>Cetraspora</taxon>
    </lineage>
</organism>
<feature type="transmembrane region" description="Helical" evidence="1">
    <location>
        <begin position="32"/>
        <end position="51"/>
    </location>
</feature>
<evidence type="ECO:0000256" key="1">
    <source>
        <dbReference type="SAM" id="Phobius"/>
    </source>
</evidence>
<dbReference type="AlphaFoldDB" id="A0A9N9KIG5"/>
<accession>A0A9N9KIG5</accession>